<name>A0ABR4HS74_9EURO</name>
<keyword evidence="2" id="KW-1185">Reference proteome</keyword>
<comment type="caution">
    <text evidence="1">The sequence shown here is derived from an EMBL/GenBank/DDBJ whole genome shotgun (WGS) entry which is preliminary data.</text>
</comment>
<feature type="non-terminal residue" evidence="1">
    <location>
        <position position="63"/>
    </location>
</feature>
<dbReference type="Proteomes" id="UP001610334">
    <property type="component" value="Unassembled WGS sequence"/>
</dbReference>
<organism evidence="1 2">
    <name type="scientific">Aspergillus granulosus</name>
    <dbReference type="NCBI Taxonomy" id="176169"/>
    <lineage>
        <taxon>Eukaryota</taxon>
        <taxon>Fungi</taxon>
        <taxon>Dikarya</taxon>
        <taxon>Ascomycota</taxon>
        <taxon>Pezizomycotina</taxon>
        <taxon>Eurotiomycetes</taxon>
        <taxon>Eurotiomycetidae</taxon>
        <taxon>Eurotiales</taxon>
        <taxon>Aspergillaceae</taxon>
        <taxon>Aspergillus</taxon>
        <taxon>Aspergillus subgen. Nidulantes</taxon>
    </lineage>
</organism>
<evidence type="ECO:0000313" key="2">
    <source>
        <dbReference type="Proteomes" id="UP001610334"/>
    </source>
</evidence>
<gene>
    <name evidence="1" type="ORF">BJX63DRAFT_384049</name>
</gene>
<accession>A0ABR4HS74</accession>
<reference evidence="1 2" key="1">
    <citation type="submission" date="2024-07" db="EMBL/GenBank/DDBJ databases">
        <title>Section-level genome sequencing and comparative genomics of Aspergillus sections Usti and Cavernicolus.</title>
        <authorList>
            <consortium name="Lawrence Berkeley National Laboratory"/>
            <person name="Nybo J.L."/>
            <person name="Vesth T.C."/>
            <person name="Theobald S."/>
            <person name="Frisvad J.C."/>
            <person name="Larsen T.O."/>
            <person name="Kjaerboelling I."/>
            <person name="Rothschild-Mancinelli K."/>
            <person name="Lyhne E.K."/>
            <person name="Kogle M.E."/>
            <person name="Barry K."/>
            <person name="Clum A."/>
            <person name="Na H."/>
            <person name="Ledsgaard L."/>
            <person name="Lin J."/>
            <person name="Lipzen A."/>
            <person name="Kuo A."/>
            <person name="Riley R."/>
            <person name="Mondo S."/>
            <person name="Labutti K."/>
            <person name="Haridas S."/>
            <person name="Pangalinan J."/>
            <person name="Salamov A.A."/>
            <person name="Simmons B.A."/>
            <person name="Magnuson J.K."/>
            <person name="Chen J."/>
            <person name="Drula E."/>
            <person name="Henrissat B."/>
            <person name="Wiebenga A."/>
            <person name="Lubbers R.J."/>
            <person name="Gomes A.C."/>
            <person name="Makela M.R."/>
            <person name="Stajich J."/>
            <person name="Grigoriev I.V."/>
            <person name="Mortensen U.H."/>
            <person name="De Vries R.P."/>
            <person name="Baker S.E."/>
            <person name="Andersen M.R."/>
        </authorList>
    </citation>
    <scope>NUCLEOTIDE SEQUENCE [LARGE SCALE GENOMIC DNA]</scope>
    <source>
        <strain evidence="1 2">CBS 588.65</strain>
    </source>
</reference>
<dbReference type="EMBL" id="JBFXLT010000014">
    <property type="protein sequence ID" value="KAL2818347.1"/>
    <property type="molecule type" value="Genomic_DNA"/>
</dbReference>
<protein>
    <submittedName>
        <fullName evidence="1">Uncharacterized protein</fullName>
    </submittedName>
</protein>
<proteinExistence type="predicted"/>
<sequence length="63" mass="6643">MVLSSEPEASCLPSGVKVTDITEREWPSRVCCSSPVVGSQSLMVLSSEPEASCLLSGEKVTDI</sequence>
<evidence type="ECO:0000313" key="1">
    <source>
        <dbReference type="EMBL" id="KAL2818347.1"/>
    </source>
</evidence>